<gene>
    <name evidence="1" type="ORF">L3081_20340</name>
</gene>
<protein>
    <submittedName>
        <fullName evidence="1">Uncharacterized protein</fullName>
    </submittedName>
</protein>
<comment type="caution">
    <text evidence="1">The sequence shown here is derived from an EMBL/GenBank/DDBJ whole genome shotgun (WGS) entry which is preliminary data.</text>
</comment>
<organism evidence="1 2">
    <name type="scientific">Colwellia maritima</name>
    <dbReference type="NCBI Taxonomy" id="2912588"/>
    <lineage>
        <taxon>Bacteria</taxon>
        <taxon>Pseudomonadati</taxon>
        <taxon>Pseudomonadota</taxon>
        <taxon>Gammaproteobacteria</taxon>
        <taxon>Alteromonadales</taxon>
        <taxon>Colwelliaceae</taxon>
        <taxon>Colwellia</taxon>
    </lineage>
</organism>
<proteinExistence type="predicted"/>
<evidence type="ECO:0000313" key="2">
    <source>
        <dbReference type="Proteomes" id="UP001139646"/>
    </source>
</evidence>
<keyword evidence="2" id="KW-1185">Reference proteome</keyword>
<dbReference type="RefSeq" id="WP_242288129.1">
    <property type="nucleotide sequence ID" value="NZ_JAKKSL010000004.1"/>
</dbReference>
<dbReference type="EMBL" id="JAKKSL010000004">
    <property type="protein sequence ID" value="MCI2285300.1"/>
    <property type="molecule type" value="Genomic_DNA"/>
</dbReference>
<sequence length="83" mass="9141">MQAIISTLNQQGGNHLVLSHPKHKALFERYKHYFQQGITKLAIKQSNTIKNDAIKNGTIIIALTDINGDDITNMHASAINTTG</sequence>
<reference evidence="1" key="1">
    <citation type="submission" date="2022-01" db="EMBL/GenBank/DDBJ databases">
        <title>Colwellia maritima, isolated from seawater.</title>
        <authorList>
            <person name="Kristyanto S."/>
            <person name="Jung J."/>
            <person name="Jeon C.O."/>
        </authorList>
    </citation>
    <scope>NUCLEOTIDE SEQUENCE</scope>
    <source>
        <strain evidence="1">MSW7</strain>
    </source>
</reference>
<name>A0ABS9X5D4_9GAMM</name>
<evidence type="ECO:0000313" key="1">
    <source>
        <dbReference type="EMBL" id="MCI2285300.1"/>
    </source>
</evidence>
<accession>A0ABS9X5D4</accession>
<dbReference type="Proteomes" id="UP001139646">
    <property type="component" value="Unassembled WGS sequence"/>
</dbReference>